<dbReference type="EMBL" id="UYRU01052700">
    <property type="protein sequence ID" value="VDN11984.1"/>
    <property type="molecule type" value="Genomic_DNA"/>
</dbReference>
<protein>
    <submittedName>
        <fullName evidence="2">Uncharacterized protein</fullName>
    </submittedName>
</protein>
<evidence type="ECO:0000313" key="3">
    <source>
        <dbReference type="Proteomes" id="UP000281553"/>
    </source>
</evidence>
<sequence>MLHRHYTPLNKVIRGFGRYTVLHSSDGVLNEGELPEPEYTKNMIAKFQQPPPSSPPSQTAMQTPKVGKVKTPDFLNNNEKPSPEPSPPVNDILPPTGSAKRLVEQWSTIGSQEKVTPKPQLADEHYYAPNTAKMIAAKFSGLLNGHTGECMANGDQNDPELPAEGMARGLIAKFSVLDA</sequence>
<reference evidence="2 3" key="1">
    <citation type="submission" date="2018-11" db="EMBL/GenBank/DDBJ databases">
        <authorList>
            <consortium name="Pathogen Informatics"/>
        </authorList>
    </citation>
    <scope>NUCLEOTIDE SEQUENCE [LARGE SCALE GENOMIC DNA]</scope>
</reference>
<dbReference type="Proteomes" id="UP000281553">
    <property type="component" value="Unassembled WGS sequence"/>
</dbReference>
<name>A0A3P7L5Q6_DIBLA</name>
<dbReference type="OrthoDB" id="8062037at2759"/>
<evidence type="ECO:0000256" key="1">
    <source>
        <dbReference type="SAM" id="MobiDB-lite"/>
    </source>
</evidence>
<organism evidence="2 3">
    <name type="scientific">Dibothriocephalus latus</name>
    <name type="common">Fish tapeworm</name>
    <name type="synonym">Diphyllobothrium latum</name>
    <dbReference type="NCBI Taxonomy" id="60516"/>
    <lineage>
        <taxon>Eukaryota</taxon>
        <taxon>Metazoa</taxon>
        <taxon>Spiralia</taxon>
        <taxon>Lophotrochozoa</taxon>
        <taxon>Platyhelminthes</taxon>
        <taxon>Cestoda</taxon>
        <taxon>Eucestoda</taxon>
        <taxon>Diphyllobothriidea</taxon>
        <taxon>Diphyllobothriidae</taxon>
        <taxon>Dibothriocephalus</taxon>
    </lineage>
</organism>
<dbReference type="AlphaFoldDB" id="A0A3P7L5Q6"/>
<accession>A0A3P7L5Q6</accession>
<keyword evidence="3" id="KW-1185">Reference proteome</keyword>
<evidence type="ECO:0000313" key="2">
    <source>
        <dbReference type="EMBL" id="VDN11984.1"/>
    </source>
</evidence>
<feature type="region of interest" description="Disordered" evidence="1">
    <location>
        <begin position="46"/>
        <end position="99"/>
    </location>
</feature>
<proteinExistence type="predicted"/>
<gene>
    <name evidence="2" type="ORF">DILT_LOCUS7815</name>
</gene>